<dbReference type="InterPro" id="IPR050097">
    <property type="entry name" value="Ferredoxin-NADP_redctase_2"/>
</dbReference>
<dbReference type="PRINTS" id="PR00469">
    <property type="entry name" value="PNDRDTASEII"/>
</dbReference>
<sequence>MNKKDVIIVGGGPCGLSAAIELKNKGLDVLIIEKGNIVNSIYKYPTHQTFFSSSIKLSIGDIPFITAIEKPKRNDALVYYREVVKMKELIINSFETVEGVVKEKDDFIVKTDKAQYLATNVVIATGYYDNPNKLGIVGEELPNVFHYFKEAHPFFGKKVVVIGGKNSSVDAAIELERAGASVTVVYRGSAYSPSVKPWILPGFDSLVRNGAVDMHFNAHVTKVSENAVTITKSGETFTQPNDYVFAMIGYHPDYSFFEKIGMKFSTDNGRPMFNEESMETNIEGLYIAGVIAAGNNANEIFIENGRLHGGLIANAIASKRN</sequence>
<dbReference type="OrthoDB" id="9778740at2"/>
<dbReference type="InterPro" id="IPR023856">
    <property type="entry name" value="Bdr"/>
</dbReference>
<protein>
    <submittedName>
        <fullName evidence="4">Ferredoxin--NADP reductase</fullName>
        <ecNumber evidence="4">1.18.1.2</ecNumber>
    </submittedName>
</protein>
<comment type="cofactor">
    <cofactor evidence="1">
        <name>FAD</name>
        <dbReference type="ChEBI" id="CHEBI:57692"/>
    </cofactor>
</comment>
<keyword evidence="3 4" id="KW-0560">Oxidoreductase</keyword>
<gene>
    <name evidence="4" type="ORF">FILTAD_02042</name>
</gene>
<name>A0A3P5X423_9BACL</name>
<dbReference type="Proteomes" id="UP000270468">
    <property type="component" value="Unassembled WGS sequence"/>
</dbReference>
<evidence type="ECO:0000256" key="3">
    <source>
        <dbReference type="ARBA" id="ARBA00023002"/>
    </source>
</evidence>
<dbReference type="SUPFAM" id="SSF51905">
    <property type="entry name" value="FAD/NAD(P)-binding domain"/>
    <property type="match status" value="1"/>
</dbReference>
<keyword evidence="2" id="KW-0285">Flavoprotein</keyword>
<dbReference type="InterPro" id="IPR036188">
    <property type="entry name" value="FAD/NAD-bd_sf"/>
</dbReference>
<dbReference type="EC" id="1.18.1.2" evidence="4"/>
<proteinExistence type="predicted"/>
<dbReference type="Gene3D" id="3.50.50.60">
    <property type="entry name" value="FAD/NAD(P)-binding domain"/>
    <property type="match status" value="2"/>
</dbReference>
<dbReference type="RefSeq" id="WP_124070684.1">
    <property type="nucleotide sequence ID" value="NZ_CBCRXF010000001.1"/>
</dbReference>
<dbReference type="Pfam" id="PF13738">
    <property type="entry name" value="Pyr_redox_3"/>
    <property type="match status" value="1"/>
</dbReference>
<dbReference type="GO" id="GO:0004324">
    <property type="term" value="F:ferredoxin-NADP+ reductase activity"/>
    <property type="evidence" value="ECO:0007669"/>
    <property type="project" value="UniProtKB-EC"/>
</dbReference>
<evidence type="ECO:0000256" key="1">
    <source>
        <dbReference type="ARBA" id="ARBA00001974"/>
    </source>
</evidence>
<dbReference type="PANTHER" id="PTHR48105">
    <property type="entry name" value="THIOREDOXIN REDUCTASE 1-RELATED-RELATED"/>
    <property type="match status" value="1"/>
</dbReference>
<accession>A0A3P5X423</accession>
<dbReference type="NCBIfam" id="TIGR04018">
    <property type="entry name" value="Bthiol_YpdA"/>
    <property type="match status" value="1"/>
</dbReference>
<organism evidence="4 5">
    <name type="scientific">Filibacter tadaridae</name>
    <dbReference type="NCBI Taxonomy" id="2483811"/>
    <lineage>
        <taxon>Bacteria</taxon>
        <taxon>Bacillati</taxon>
        <taxon>Bacillota</taxon>
        <taxon>Bacilli</taxon>
        <taxon>Bacillales</taxon>
        <taxon>Caryophanaceae</taxon>
        <taxon>Filibacter</taxon>
    </lineage>
</organism>
<evidence type="ECO:0000313" key="4">
    <source>
        <dbReference type="EMBL" id="VDC29290.1"/>
    </source>
</evidence>
<dbReference type="EMBL" id="UXAV01000042">
    <property type="protein sequence ID" value="VDC29290.1"/>
    <property type="molecule type" value="Genomic_DNA"/>
</dbReference>
<dbReference type="PRINTS" id="PR00368">
    <property type="entry name" value="FADPNR"/>
</dbReference>
<evidence type="ECO:0000256" key="2">
    <source>
        <dbReference type="ARBA" id="ARBA00022630"/>
    </source>
</evidence>
<dbReference type="AlphaFoldDB" id="A0A3P5X423"/>
<evidence type="ECO:0000313" key="5">
    <source>
        <dbReference type="Proteomes" id="UP000270468"/>
    </source>
</evidence>
<keyword evidence="5" id="KW-1185">Reference proteome</keyword>
<reference evidence="4 5" key="1">
    <citation type="submission" date="2018-11" db="EMBL/GenBank/DDBJ databases">
        <authorList>
            <person name="Criscuolo A."/>
        </authorList>
    </citation>
    <scope>NUCLEOTIDE SEQUENCE [LARGE SCALE GENOMIC DNA]</scope>
    <source>
        <strain evidence="4">ATB-66</strain>
    </source>
</reference>